<gene>
    <name evidence="1" type="ORF">LSH36_352g03036</name>
</gene>
<dbReference type="AlphaFoldDB" id="A0AAD9JFN7"/>
<dbReference type="Proteomes" id="UP001208570">
    <property type="component" value="Unassembled WGS sequence"/>
</dbReference>
<proteinExistence type="predicted"/>
<reference evidence="1" key="1">
    <citation type="journal article" date="2023" name="Mol. Biol. Evol.">
        <title>Third-Generation Sequencing Reveals the Adaptive Role of the Epigenome in Three Deep-Sea Polychaetes.</title>
        <authorList>
            <person name="Perez M."/>
            <person name="Aroh O."/>
            <person name="Sun Y."/>
            <person name="Lan Y."/>
            <person name="Juniper S.K."/>
            <person name="Young C.R."/>
            <person name="Angers B."/>
            <person name="Qian P.Y."/>
        </authorList>
    </citation>
    <scope>NUCLEOTIDE SEQUENCE</scope>
    <source>
        <strain evidence="1">P08H-3</strain>
    </source>
</reference>
<organism evidence="1 2">
    <name type="scientific">Paralvinella palmiformis</name>
    <dbReference type="NCBI Taxonomy" id="53620"/>
    <lineage>
        <taxon>Eukaryota</taxon>
        <taxon>Metazoa</taxon>
        <taxon>Spiralia</taxon>
        <taxon>Lophotrochozoa</taxon>
        <taxon>Annelida</taxon>
        <taxon>Polychaeta</taxon>
        <taxon>Sedentaria</taxon>
        <taxon>Canalipalpata</taxon>
        <taxon>Terebellida</taxon>
        <taxon>Terebelliformia</taxon>
        <taxon>Alvinellidae</taxon>
        <taxon>Paralvinella</taxon>
    </lineage>
</organism>
<sequence>MSLNDWVNFFANDDNSRVLMDFKPILDLDLYGIAAYLDVSDVVLPNIVYDALASSSYVGLVGVTTGQTPVVFSISLDGRVAGTRPEQGAIITKARLYAFDDWKLDTNHNRNEAPWSCTNNRKVVSFELFSS</sequence>
<protein>
    <submittedName>
        <fullName evidence="1">Uncharacterized protein</fullName>
    </submittedName>
</protein>
<accession>A0AAD9JFN7</accession>
<dbReference type="EMBL" id="JAODUP010000352">
    <property type="protein sequence ID" value="KAK2151776.1"/>
    <property type="molecule type" value="Genomic_DNA"/>
</dbReference>
<evidence type="ECO:0000313" key="1">
    <source>
        <dbReference type="EMBL" id="KAK2151776.1"/>
    </source>
</evidence>
<keyword evidence="2" id="KW-1185">Reference proteome</keyword>
<name>A0AAD9JFN7_9ANNE</name>
<comment type="caution">
    <text evidence="1">The sequence shown here is derived from an EMBL/GenBank/DDBJ whole genome shotgun (WGS) entry which is preliminary data.</text>
</comment>
<evidence type="ECO:0000313" key="2">
    <source>
        <dbReference type="Proteomes" id="UP001208570"/>
    </source>
</evidence>